<protein>
    <submittedName>
        <fullName evidence="1">Uncharacterized protein</fullName>
    </submittedName>
</protein>
<gene>
    <name evidence="1" type="ORF">JAO75_00125</name>
</gene>
<dbReference type="RefSeq" id="WP_199045577.1">
    <property type="nucleotide sequence ID" value="NZ_JAELXT010000001.1"/>
</dbReference>
<proteinExistence type="predicted"/>
<accession>A0ABS0XVM3</accession>
<sequence>MSGVRVEHTVELVARAIYEAEQHAHSWDDGSARSKERSREYARNAIRLLNEDIGILLVALNEALAEHPSREPGTAG</sequence>
<comment type="caution">
    <text evidence="1">The sequence shown here is derived from an EMBL/GenBank/DDBJ whole genome shotgun (WGS) entry which is preliminary data.</text>
</comment>
<evidence type="ECO:0000313" key="1">
    <source>
        <dbReference type="EMBL" id="MBJ6123798.1"/>
    </source>
</evidence>
<keyword evidence="2" id="KW-1185">Reference proteome</keyword>
<name>A0ABS0XVM3_9HYPH</name>
<dbReference type="Proteomes" id="UP000620670">
    <property type="component" value="Unassembled WGS sequence"/>
</dbReference>
<organism evidence="1 2">
    <name type="scientific">Microvirga splendida</name>
    <dbReference type="NCBI Taxonomy" id="2795727"/>
    <lineage>
        <taxon>Bacteria</taxon>
        <taxon>Pseudomonadati</taxon>
        <taxon>Pseudomonadota</taxon>
        <taxon>Alphaproteobacteria</taxon>
        <taxon>Hyphomicrobiales</taxon>
        <taxon>Methylobacteriaceae</taxon>
        <taxon>Microvirga</taxon>
    </lineage>
</organism>
<reference evidence="2" key="1">
    <citation type="submission" date="2020-12" db="EMBL/GenBank/DDBJ databases">
        <title>Hymenobacter sp.</title>
        <authorList>
            <person name="Kim M.K."/>
        </authorList>
    </citation>
    <scope>NUCLEOTIDE SEQUENCE [LARGE SCALE GENOMIC DNA]</scope>
    <source>
        <strain evidence="2">BT325</strain>
    </source>
</reference>
<dbReference type="EMBL" id="JAELXT010000001">
    <property type="protein sequence ID" value="MBJ6123798.1"/>
    <property type="molecule type" value="Genomic_DNA"/>
</dbReference>
<evidence type="ECO:0000313" key="2">
    <source>
        <dbReference type="Proteomes" id="UP000620670"/>
    </source>
</evidence>